<evidence type="ECO:0000313" key="2">
    <source>
        <dbReference type="Proteomes" id="UP001157910"/>
    </source>
</evidence>
<evidence type="ECO:0008006" key="3">
    <source>
        <dbReference type="Google" id="ProtNLM"/>
    </source>
</evidence>
<comment type="caution">
    <text evidence="1">The sequence shown here is derived from an EMBL/GenBank/DDBJ whole genome shotgun (WGS) entry which is preliminary data.</text>
</comment>
<reference evidence="1 2" key="1">
    <citation type="submission" date="2017-05" db="EMBL/GenBank/DDBJ databases">
        <authorList>
            <person name="Varghese N."/>
            <person name="Submissions S."/>
        </authorList>
    </citation>
    <scope>NUCLEOTIDE SEQUENCE [LARGE SCALE GENOMIC DNA]</scope>
    <source>
        <strain evidence="1 2">SM16</strain>
    </source>
</reference>
<sequence>MTYPHLPPRSFQQAALIVWLALALALVAALAGCGPKFSTPPPVVEVLTPISEPCEVAQVDNSTLPSAHRPATGDIFEDVKTILADRATLRADREKLQAANSDPCP</sequence>
<evidence type="ECO:0000313" key="1">
    <source>
        <dbReference type="EMBL" id="SMP58514.1"/>
    </source>
</evidence>
<proteinExistence type="predicted"/>
<gene>
    <name evidence="1" type="ORF">SAMN06296065_102485</name>
</gene>
<accession>A0ABY1Q5I8</accession>
<dbReference type="EMBL" id="FXUI01000002">
    <property type="protein sequence ID" value="SMP58514.1"/>
    <property type="molecule type" value="Genomic_DNA"/>
</dbReference>
<dbReference type="RefSeq" id="WP_283405455.1">
    <property type="nucleotide sequence ID" value="NZ_FXUI01000002.1"/>
</dbReference>
<protein>
    <recommendedName>
        <fullName evidence="3">Lipoprotein</fullName>
    </recommendedName>
</protein>
<name>A0ABY1Q5I8_9SPHN</name>
<organism evidence="1 2">
    <name type="scientific">Novosphingobium panipatense</name>
    <dbReference type="NCBI Taxonomy" id="428991"/>
    <lineage>
        <taxon>Bacteria</taxon>
        <taxon>Pseudomonadati</taxon>
        <taxon>Pseudomonadota</taxon>
        <taxon>Alphaproteobacteria</taxon>
        <taxon>Sphingomonadales</taxon>
        <taxon>Sphingomonadaceae</taxon>
        <taxon>Novosphingobium</taxon>
    </lineage>
</organism>
<keyword evidence="2" id="KW-1185">Reference proteome</keyword>
<dbReference type="Proteomes" id="UP001157910">
    <property type="component" value="Unassembled WGS sequence"/>
</dbReference>